<dbReference type="Proteomes" id="UP001652625">
    <property type="component" value="Chromosome 02"/>
</dbReference>
<evidence type="ECO:0000313" key="3">
    <source>
        <dbReference type="RefSeq" id="XP_065645580.1"/>
    </source>
</evidence>
<accession>A0ABM4B9K2</accession>
<gene>
    <name evidence="3" type="primary">LOC136076044</name>
</gene>
<dbReference type="GeneID" id="136076044"/>
<keyword evidence="2" id="KW-1185">Reference proteome</keyword>
<feature type="compositionally biased region" description="Basic and acidic residues" evidence="1">
    <location>
        <begin position="748"/>
        <end position="761"/>
    </location>
</feature>
<reference evidence="3" key="2">
    <citation type="submission" date="2025-08" db="UniProtKB">
        <authorList>
            <consortium name="RefSeq"/>
        </authorList>
    </citation>
    <scope>IDENTIFICATION</scope>
</reference>
<feature type="region of interest" description="Disordered" evidence="1">
    <location>
        <begin position="169"/>
        <end position="188"/>
    </location>
</feature>
<reference evidence="2" key="1">
    <citation type="submission" date="2025-05" db="UniProtKB">
        <authorList>
            <consortium name="RefSeq"/>
        </authorList>
    </citation>
    <scope>NUCLEOTIDE SEQUENCE [LARGE SCALE GENOMIC DNA]</scope>
</reference>
<evidence type="ECO:0000313" key="2">
    <source>
        <dbReference type="Proteomes" id="UP001652625"/>
    </source>
</evidence>
<organism evidence="2 3">
    <name type="scientific">Hydra vulgaris</name>
    <name type="common">Hydra</name>
    <name type="synonym">Hydra attenuata</name>
    <dbReference type="NCBI Taxonomy" id="6087"/>
    <lineage>
        <taxon>Eukaryota</taxon>
        <taxon>Metazoa</taxon>
        <taxon>Cnidaria</taxon>
        <taxon>Hydrozoa</taxon>
        <taxon>Hydroidolina</taxon>
        <taxon>Anthoathecata</taxon>
        <taxon>Aplanulata</taxon>
        <taxon>Hydridae</taxon>
        <taxon>Hydra</taxon>
    </lineage>
</organism>
<evidence type="ECO:0000256" key="1">
    <source>
        <dbReference type="SAM" id="MobiDB-lite"/>
    </source>
</evidence>
<feature type="region of interest" description="Disordered" evidence="1">
    <location>
        <begin position="743"/>
        <end position="783"/>
    </location>
</feature>
<sequence>MTSRKDIDENKMKIWIKEILTQFNAVKMLKCELLSDNERLQIKNAFQDNVCLEIKLFVKESLYPYPKFNENGKLVVKKEKMKERNQAISDFVSDNYNVLKDYFNSTRFKRFHEIINYYSNKLILFDTIQPTKTVIDLLRQQFDSDYNKELYYTKDNLYYLHYEALEEYQENNTSENATSEPQGENDTNISSTLNFYDLPQSYNYADNIDLENRLHGEIQFQQNMNKILPVENLLNGDVASGILADQEKWKLYINVGQDPYAFSQILSQNRQNEFNSQVDQKNISETLRLNRLSHSALTKNIEQTRSKIYVLTPLDKFLFENEISKKSEVVTLLANNQDLYQQELQKYNIIDHLIDMCQNQINYQYGSHQTTLKVYKPRTERATLNNLKIYIIYLSKVVDVDESLANIIQNITNTTFEKINDPKQYSFYSNEFLNLLTSPNTIGKLRFVADYYQIKHLTFAKLWNFIQKYNLPFRSEKKLTLEVSYKASLESEPYTVLTSAFLESDSINTQSYSAEKAFNILSKSKPLVNSWLVKYAGMFRGDEYDILKEYIRKNHYLLQNQNIYELLISNYNENAVSNTPIGENMLYLTIKTFFSDVPSLPFRETDEVVLLKENVFQHMQDYEMFLNEMIKNSNQFYDVEPNMKQKSLLEMMIIMGTLYNSNLARLKLLLIAYKNCFDISLYDDSVEIFISMLKQDTALPKNLNLYIYPKSVLPQTFPSDSLLFSELKKEDPFEELAAQLTYTPKSTSSEKHKTNSSEKHKATQIKKVKSEPKYKLRDKKLKK</sequence>
<protein>
    <submittedName>
        <fullName evidence="3">Uncharacterized protein LOC136076044</fullName>
    </submittedName>
</protein>
<dbReference type="RefSeq" id="XP_065645580.1">
    <property type="nucleotide sequence ID" value="XM_065789508.1"/>
</dbReference>
<name>A0ABM4B9K2_HYDVU</name>
<proteinExistence type="predicted"/>
<feature type="compositionally biased region" description="Polar residues" evidence="1">
    <location>
        <begin position="171"/>
        <end position="188"/>
    </location>
</feature>